<name>A0ABM7W9M8_9BACT</name>
<protein>
    <submittedName>
        <fullName evidence="3">Uncharacterized protein</fullName>
    </submittedName>
</protein>
<feature type="compositionally biased region" description="Acidic residues" evidence="2">
    <location>
        <begin position="988"/>
        <end position="1021"/>
    </location>
</feature>
<dbReference type="RefSeq" id="WP_284151116.1">
    <property type="nucleotide sequence ID" value="NZ_AP025516.1"/>
</dbReference>
<feature type="region of interest" description="Disordered" evidence="2">
    <location>
        <begin position="920"/>
        <end position="1079"/>
    </location>
</feature>
<evidence type="ECO:0000256" key="1">
    <source>
        <dbReference type="SAM" id="Coils"/>
    </source>
</evidence>
<dbReference type="Proteomes" id="UP000830055">
    <property type="component" value="Chromosome"/>
</dbReference>
<evidence type="ECO:0000313" key="3">
    <source>
        <dbReference type="EMBL" id="BDD87702.1"/>
    </source>
</evidence>
<gene>
    <name evidence="3" type="ORF">DPPLL_20670</name>
</gene>
<feature type="compositionally biased region" description="Polar residues" evidence="2">
    <location>
        <begin position="924"/>
        <end position="943"/>
    </location>
</feature>
<organism evidence="3 4">
    <name type="scientific">Desulfofustis limnaeus</name>
    <dbReference type="NCBI Taxonomy" id="2740163"/>
    <lineage>
        <taxon>Bacteria</taxon>
        <taxon>Pseudomonadati</taxon>
        <taxon>Thermodesulfobacteriota</taxon>
        <taxon>Desulfobulbia</taxon>
        <taxon>Desulfobulbales</taxon>
        <taxon>Desulfocapsaceae</taxon>
        <taxon>Desulfofustis</taxon>
    </lineage>
</organism>
<keyword evidence="1" id="KW-0175">Coiled coil</keyword>
<sequence length="1350" mass="145799">MLVSKLFHLLVAVLFLFQAVLPVNLPATVATDRAAGAERPENPLSSLFSETAILADICVEMKALLGDLHEHYPEQFKLWQSLLLTLQDSDPRKQDLAEQAGTTETFLSLLMGYSTSFDAQQQQLLTQLEESGEMPGPETNQVVAGLSTVLHYQEKISSYELLAQGQLQDIHLLARTISETAEQRKINEAIEAFETYRRQQIRQVITIREEFERVQSGFADLNQAEDETNFAPIRQEAAAYQELAERLAAGQQEVVSEAGRDFLAQLEQIAAYRQRDMEAILAAVSDGRQGTSWPLFYQPGAVQKSSAQPDWSFTPERLLSVMSEMRTALTELADILRLRNALLLDSAFLQRDEMFWLAAHIELENLHLERLAEIIAATGKPVPQGDRDAYHKSMIQWEEFGLLKEDILAVEALILNELTASLDDETLTDDRSWQQVTALVQRQNDWRSGWATVDASFAQVVDGFKTFQAELLQEKLQAIETLRADIDRSKKRIANQPDSPLAHFLTLIDEALAEQREETRRYSDLKAKTHRQEQDDPLFSSFFGIHSDRFFNDFKYMGFSLWEQQALLSNVTRIRAHLLALSNAGTKEHRHPLLILQVADQLGVIDRIDYDDSSCTVQLRSTSHTMVLTGCGRETPPELRSTAIDLGSSCALTTGRMIRSLFCFATPAHAGFFEETTKLGGYYWKQIKKNWVNYTVIGVVAVGAVVAAPVAVAAGATAATVATVTAGAATVLAGTKTALAAQITADSAIGASHYAIDQMDFSRSKYPWANKEYFNSTIDQVETIYNVAKVAEGLWKYKYPNVADGAKNAENAAKARQLGISKQLQSNRSVIERCGQQVQKGSRHSKNLFKQLQQADSQRQLARAKTLDKFLTREAALSSEAKTQLASLTSNGTRLGQRMVDGIGVGPEAKSAVEGIISWPTEASDGNTSPAVDTKPNNISTQNNGGGEQDKPSEPAPDSVAQSADSSTHNTARKKRGKPTGQVPDGDTSPDDTSDQDVTEDESDDPSEQTTDGDTDSDDTSGQDTTGDESNNPSDLISALKNTDTQGSDPTGETTLPPDPPFPATTDNISSGWAPTAPHITEAERESAAIVNAELAQLNADLQRLRSAYQGSQTENQQQSAASMAQIERERSTQIGDAILGGFTSGVAQGIGTLGERIGQGAGRRIAQDTGLIDRHPKPSTPGQSGGGGAEGGQGPITGDCPAGTTYDPVSQACIRQDNTSKSYQGSWRASSTCAANYGSRGSGTCTWNGSAQITLHPGGRVSGSISGGSRFTFNEGGNFSGCGGGSASHSISGSHANGSFSATASNGARITGRYTDAAISGSTSGAGTNALSGGRSMSCRTSGSINLSR</sequence>
<accession>A0ABM7W9M8</accession>
<feature type="region of interest" description="Disordered" evidence="2">
    <location>
        <begin position="1170"/>
        <end position="1203"/>
    </location>
</feature>
<evidence type="ECO:0000256" key="2">
    <source>
        <dbReference type="SAM" id="MobiDB-lite"/>
    </source>
</evidence>
<feature type="compositionally biased region" description="Polar residues" evidence="2">
    <location>
        <begin position="1339"/>
        <end position="1350"/>
    </location>
</feature>
<dbReference type="EMBL" id="AP025516">
    <property type="protein sequence ID" value="BDD87702.1"/>
    <property type="molecule type" value="Genomic_DNA"/>
</dbReference>
<evidence type="ECO:0000313" key="4">
    <source>
        <dbReference type="Proteomes" id="UP000830055"/>
    </source>
</evidence>
<feature type="coiled-coil region" evidence="1">
    <location>
        <begin position="472"/>
        <end position="528"/>
    </location>
</feature>
<reference evidence="3 4" key="1">
    <citation type="submission" date="2022-01" db="EMBL/GenBank/DDBJ databases">
        <title>Desulfofustis limnae sp. nov., a novel mesophilic sulfate-reducing bacterium isolated from marsh soil.</title>
        <authorList>
            <person name="Watanabe M."/>
            <person name="Takahashi A."/>
            <person name="Kojima H."/>
            <person name="Fukui M."/>
        </authorList>
    </citation>
    <scope>NUCLEOTIDE SEQUENCE [LARGE SCALE GENOMIC DNA]</scope>
    <source>
        <strain evidence="3 4">PPLL</strain>
    </source>
</reference>
<proteinExistence type="predicted"/>
<feature type="compositionally biased region" description="Gly residues" evidence="2">
    <location>
        <begin position="1184"/>
        <end position="1196"/>
    </location>
</feature>
<feature type="coiled-coil region" evidence="1">
    <location>
        <begin position="1088"/>
        <end position="1115"/>
    </location>
</feature>
<feature type="compositionally biased region" description="Polar residues" evidence="2">
    <location>
        <begin position="1031"/>
        <end position="1054"/>
    </location>
</feature>
<feature type="region of interest" description="Disordered" evidence="2">
    <location>
        <begin position="1326"/>
        <end position="1350"/>
    </location>
</feature>
<keyword evidence="4" id="KW-1185">Reference proteome</keyword>
<feature type="compositionally biased region" description="Polar residues" evidence="2">
    <location>
        <begin position="960"/>
        <end position="970"/>
    </location>
</feature>